<dbReference type="EMBL" id="JARQZJ010000098">
    <property type="protein sequence ID" value="KAK9886063.1"/>
    <property type="molecule type" value="Genomic_DNA"/>
</dbReference>
<comment type="caution">
    <text evidence="1">The sequence shown here is derived from an EMBL/GenBank/DDBJ whole genome shotgun (WGS) entry which is preliminary data.</text>
</comment>
<sequence length="149" mass="16670">MNTNFLKSHEAAYKVSLKLRRKIIDDLSLDGAQLSFSNHQLPLSFPCKFVETFCNIGDLFLGERADDFAIAVGVAVGGGCVIGGRNDGRYERVICLPTWKLTTVLLVTEGWTRTIAVRQRLTVMSEDLSFVWFWTDESQEDDGVSLGVY</sequence>
<name>A0AAW1UY94_9CUCU</name>
<evidence type="ECO:0000313" key="1">
    <source>
        <dbReference type="EMBL" id="KAK9886063.1"/>
    </source>
</evidence>
<gene>
    <name evidence="1" type="ORF">WA026_014846</name>
</gene>
<dbReference type="AlphaFoldDB" id="A0AAW1UY94"/>
<accession>A0AAW1UY94</accession>
<reference evidence="1 2" key="1">
    <citation type="submission" date="2023-03" db="EMBL/GenBank/DDBJ databases">
        <title>Genome insight into feeding habits of ladybird beetles.</title>
        <authorList>
            <person name="Li H.-S."/>
            <person name="Huang Y.-H."/>
            <person name="Pang H."/>
        </authorList>
    </citation>
    <scope>NUCLEOTIDE SEQUENCE [LARGE SCALE GENOMIC DNA]</scope>
    <source>
        <strain evidence="1">SYSU_2023b</strain>
        <tissue evidence="1">Whole body</tissue>
    </source>
</reference>
<proteinExistence type="predicted"/>
<dbReference type="Proteomes" id="UP001431783">
    <property type="component" value="Unassembled WGS sequence"/>
</dbReference>
<protein>
    <submittedName>
        <fullName evidence="1">Uncharacterized protein</fullName>
    </submittedName>
</protein>
<keyword evidence="2" id="KW-1185">Reference proteome</keyword>
<evidence type="ECO:0000313" key="2">
    <source>
        <dbReference type="Proteomes" id="UP001431783"/>
    </source>
</evidence>
<organism evidence="1 2">
    <name type="scientific">Henosepilachna vigintioctopunctata</name>
    <dbReference type="NCBI Taxonomy" id="420089"/>
    <lineage>
        <taxon>Eukaryota</taxon>
        <taxon>Metazoa</taxon>
        <taxon>Ecdysozoa</taxon>
        <taxon>Arthropoda</taxon>
        <taxon>Hexapoda</taxon>
        <taxon>Insecta</taxon>
        <taxon>Pterygota</taxon>
        <taxon>Neoptera</taxon>
        <taxon>Endopterygota</taxon>
        <taxon>Coleoptera</taxon>
        <taxon>Polyphaga</taxon>
        <taxon>Cucujiformia</taxon>
        <taxon>Coccinelloidea</taxon>
        <taxon>Coccinellidae</taxon>
        <taxon>Epilachninae</taxon>
        <taxon>Epilachnini</taxon>
        <taxon>Henosepilachna</taxon>
    </lineage>
</organism>